<evidence type="ECO:0000313" key="1">
    <source>
        <dbReference type="EMBL" id="KAF5898803.1"/>
    </source>
</evidence>
<accession>A0A8J4X9X8</accession>
<proteinExistence type="predicted"/>
<evidence type="ECO:0000313" key="2">
    <source>
        <dbReference type="Proteomes" id="UP000727407"/>
    </source>
</evidence>
<reference evidence="1" key="1">
    <citation type="submission" date="2020-07" db="EMBL/GenBank/DDBJ databases">
        <title>Clarias magur genome sequencing, assembly and annotation.</title>
        <authorList>
            <person name="Kushwaha B."/>
            <person name="Kumar R."/>
            <person name="Das P."/>
            <person name="Joshi C.G."/>
            <person name="Kumar D."/>
            <person name="Nagpure N.S."/>
            <person name="Pandey M."/>
            <person name="Agarwal S."/>
            <person name="Srivastava S."/>
            <person name="Singh M."/>
            <person name="Sahoo L."/>
            <person name="Jayasankar P."/>
            <person name="Meher P.K."/>
            <person name="Koringa P.G."/>
            <person name="Iquebal M.A."/>
            <person name="Das S.P."/>
            <person name="Bit A."/>
            <person name="Patnaik S."/>
            <person name="Patel N."/>
            <person name="Shah T.M."/>
            <person name="Hinsu A."/>
            <person name="Jena J.K."/>
        </authorList>
    </citation>
    <scope>NUCLEOTIDE SEQUENCE</scope>
    <source>
        <strain evidence="1">CIFAMagur01</strain>
        <tissue evidence="1">Testis</tissue>
    </source>
</reference>
<name>A0A8J4X9X8_CLAMG</name>
<comment type="caution">
    <text evidence="1">The sequence shown here is derived from an EMBL/GenBank/DDBJ whole genome shotgun (WGS) entry which is preliminary data.</text>
</comment>
<organism evidence="1 2">
    <name type="scientific">Clarias magur</name>
    <name type="common">Asian catfish</name>
    <name type="synonym">Macropteronotus magur</name>
    <dbReference type="NCBI Taxonomy" id="1594786"/>
    <lineage>
        <taxon>Eukaryota</taxon>
        <taxon>Metazoa</taxon>
        <taxon>Chordata</taxon>
        <taxon>Craniata</taxon>
        <taxon>Vertebrata</taxon>
        <taxon>Euteleostomi</taxon>
        <taxon>Actinopterygii</taxon>
        <taxon>Neopterygii</taxon>
        <taxon>Teleostei</taxon>
        <taxon>Ostariophysi</taxon>
        <taxon>Siluriformes</taxon>
        <taxon>Clariidae</taxon>
        <taxon>Clarias</taxon>
    </lineage>
</organism>
<sequence length="66" mass="7557">RIRMNILPLFPKECVCPSLKSFKKCLVHPLTLTYCVCSTTSCWLCTHLPTPMCATHHPAFISFYIL</sequence>
<dbReference type="AlphaFoldDB" id="A0A8J4X9X8"/>
<protein>
    <submittedName>
        <fullName evidence="1">RNA pyrophosphohydrolase</fullName>
    </submittedName>
</protein>
<feature type="non-terminal residue" evidence="1">
    <location>
        <position position="1"/>
    </location>
</feature>
<dbReference type="EMBL" id="QNUK01000187">
    <property type="protein sequence ID" value="KAF5898803.1"/>
    <property type="molecule type" value="Genomic_DNA"/>
</dbReference>
<feature type="non-terminal residue" evidence="1">
    <location>
        <position position="66"/>
    </location>
</feature>
<gene>
    <name evidence="1" type="primary">rppH</name>
    <name evidence="1" type="ORF">DAT39_011519</name>
</gene>
<keyword evidence="2" id="KW-1185">Reference proteome</keyword>
<dbReference type="Proteomes" id="UP000727407">
    <property type="component" value="Unassembled WGS sequence"/>
</dbReference>